<dbReference type="PROSITE" id="PS50006">
    <property type="entry name" value="FHA_DOMAIN"/>
    <property type="match status" value="1"/>
</dbReference>
<keyword evidence="4" id="KW-1185">Reference proteome</keyword>
<dbReference type="InterPro" id="IPR008984">
    <property type="entry name" value="SMAD_FHA_dom_sf"/>
</dbReference>
<accession>A0ABN1JAH5</accession>
<reference evidence="3 4" key="1">
    <citation type="journal article" date="2019" name="Int. J. Syst. Evol. Microbiol.">
        <title>The Global Catalogue of Microorganisms (GCM) 10K type strain sequencing project: providing services to taxonomists for standard genome sequencing and annotation.</title>
        <authorList>
            <consortium name="The Broad Institute Genomics Platform"/>
            <consortium name="The Broad Institute Genome Sequencing Center for Infectious Disease"/>
            <person name="Wu L."/>
            <person name="Ma J."/>
        </authorList>
    </citation>
    <scope>NUCLEOTIDE SEQUENCE [LARGE SCALE GENOMIC DNA]</scope>
    <source>
        <strain evidence="3 4">JCM 1407</strain>
    </source>
</reference>
<organism evidence="3 4">
    <name type="scientific">Clostridium oceanicum</name>
    <dbReference type="NCBI Taxonomy" id="1543"/>
    <lineage>
        <taxon>Bacteria</taxon>
        <taxon>Bacillati</taxon>
        <taxon>Bacillota</taxon>
        <taxon>Clostridia</taxon>
        <taxon>Eubacteriales</taxon>
        <taxon>Clostridiaceae</taxon>
        <taxon>Clostridium</taxon>
    </lineage>
</organism>
<dbReference type="SMART" id="SM00240">
    <property type="entry name" value="FHA"/>
    <property type="match status" value="1"/>
</dbReference>
<proteinExistence type="predicted"/>
<name>A0ABN1JAH5_9CLOT</name>
<evidence type="ECO:0000313" key="4">
    <source>
        <dbReference type="Proteomes" id="UP001501510"/>
    </source>
</evidence>
<dbReference type="Pfam" id="PF00498">
    <property type="entry name" value="FHA"/>
    <property type="match status" value="1"/>
</dbReference>
<dbReference type="PANTHER" id="PTHR23308">
    <property type="entry name" value="NUCLEAR INHIBITOR OF PROTEIN PHOSPHATASE-1"/>
    <property type="match status" value="1"/>
</dbReference>
<dbReference type="Proteomes" id="UP001501510">
    <property type="component" value="Unassembled WGS sequence"/>
</dbReference>
<dbReference type="CDD" id="cd00060">
    <property type="entry name" value="FHA"/>
    <property type="match status" value="1"/>
</dbReference>
<feature type="transmembrane region" description="Helical" evidence="1">
    <location>
        <begin position="6"/>
        <end position="26"/>
    </location>
</feature>
<evidence type="ECO:0000256" key="1">
    <source>
        <dbReference type="SAM" id="Phobius"/>
    </source>
</evidence>
<comment type="caution">
    <text evidence="3">The sequence shown here is derived from an EMBL/GenBank/DDBJ whole genome shotgun (WGS) entry which is preliminary data.</text>
</comment>
<dbReference type="Gene3D" id="2.60.200.20">
    <property type="match status" value="1"/>
</dbReference>
<dbReference type="SUPFAM" id="SSF49879">
    <property type="entry name" value="SMAD/FHA domain"/>
    <property type="match status" value="1"/>
</dbReference>
<keyword evidence="1" id="KW-0812">Transmembrane</keyword>
<gene>
    <name evidence="3" type="ORF">GCM10008906_05270</name>
</gene>
<evidence type="ECO:0000259" key="2">
    <source>
        <dbReference type="PROSITE" id="PS50006"/>
    </source>
</evidence>
<keyword evidence="1" id="KW-1133">Transmembrane helix</keyword>
<dbReference type="RefSeq" id="WP_343758569.1">
    <property type="nucleotide sequence ID" value="NZ_BAAACG010000003.1"/>
</dbReference>
<feature type="domain" description="FHA" evidence="2">
    <location>
        <begin position="74"/>
        <end position="123"/>
    </location>
</feature>
<evidence type="ECO:0000313" key="3">
    <source>
        <dbReference type="EMBL" id="GAA0733850.1"/>
    </source>
</evidence>
<dbReference type="InterPro" id="IPR050923">
    <property type="entry name" value="Cell_Proc_Reg/RNA_Proc"/>
</dbReference>
<dbReference type="EMBL" id="BAAACG010000003">
    <property type="protein sequence ID" value="GAA0733850.1"/>
    <property type="molecule type" value="Genomic_DNA"/>
</dbReference>
<dbReference type="InterPro" id="IPR000253">
    <property type="entry name" value="FHA_dom"/>
</dbReference>
<protein>
    <submittedName>
        <fullName evidence="3">FHA domain-containing protein</fullName>
    </submittedName>
</protein>
<sequence length="147" mass="16596">MDLSKLSLIFKIVIIAIVYIIIFWALRIMYKDMKGGNKKGRSRRSRKSFGLEIIRTVKNSGLRKGSVVPIRGELTIGRKSENMLVLDDPYVSGKHVRIYMKNSQYIIEDLGSTNGIILNDKKLKSSKTQLMSGDKIDIGSTTFRVIG</sequence>
<keyword evidence="1" id="KW-0472">Membrane</keyword>